<sequence>MRSGVSGGGGGKHLLTQVSDRLSAERRLV</sequence>
<feature type="compositionally biased region" description="Gly residues" evidence="1">
    <location>
        <begin position="1"/>
        <end position="12"/>
    </location>
</feature>
<dbReference type="EMBL" id="BK015634">
    <property type="protein sequence ID" value="DAE17013.1"/>
    <property type="molecule type" value="Genomic_DNA"/>
</dbReference>
<organism evidence="2">
    <name type="scientific">Siphoviridae sp. ctZ0X1</name>
    <dbReference type="NCBI Taxonomy" id="2825554"/>
    <lineage>
        <taxon>Viruses</taxon>
        <taxon>Duplodnaviria</taxon>
        <taxon>Heunggongvirae</taxon>
        <taxon>Uroviricota</taxon>
        <taxon>Caudoviricetes</taxon>
    </lineage>
</organism>
<protein>
    <submittedName>
        <fullName evidence="2">Uncharacterized protein</fullName>
    </submittedName>
</protein>
<evidence type="ECO:0000313" key="2">
    <source>
        <dbReference type="EMBL" id="DAE17013.1"/>
    </source>
</evidence>
<accession>A0A8S5QE13</accession>
<evidence type="ECO:0000256" key="1">
    <source>
        <dbReference type="SAM" id="MobiDB-lite"/>
    </source>
</evidence>
<reference evidence="2" key="1">
    <citation type="journal article" date="2021" name="Proc. Natl. Acad. Sci. U.S.A.">
        <title>A Catalog of Tens of Thousands of Viruses from Human Metagenomes Reveals Hidden Associations with Chronic Diseases.</title>
        <authorList>
            <person name="Tisza M.J."/>
            <person name="Buck C.B."/>
        </authorList>
    </citation>
    <scope>NUCLEOTIDE SEQUENCE</scope>
    <source>
        <strain evidence="2">CtZ0X1</strain>
    </source>
</reference>
<proteinExistence type="predicted"/>
<name>A0A8S5QE13_9CAUD</name>
<feature type="region of interest" description="Disordered" evidence="1">
    <location>
        <begin position="1"/>
        <end position="29"/>
    </location>
</feature>